<dbReference type="GO" id="GO:0009431">
    <property type="term" value="C:bacterial-type flagellum basal body, MS ring"/>
    <property type="evidence" value="ECO:0007669"/>
    <property type="project" value="InterPro"/>
</dbReference>
<dbReference type="InterPro" id="IPR013556">
    <property type="entry name" value="Flag_M-ring_C"/>
</dbReference>
<keyword evidence="7 12" id="KW-0472">Membrane</keyword>
<dbReference type="Gene3D" id="3.30.300.30">
    <property type="match status" value="1"/>
</dbReference>
<dbReference type="RefSeq" id="WP_130491493.1">
    <property type="nucleotide sequence ID" value="NZ_SGXD01000001.1"/>
</dbReference>
<dbReference type="GO" id="GO:0071973">
    <property type="term" value="P:bacterial-type flagellum-dependent cell motility"/>
    <property type="evidence" value="ECO:0007669"/>
    <property type="project" value="InterPro"/>
</dbReference>
<feature type="compositionally biased region" description="Low complexity" evidence="11">
    <location>
        <begin position="226"/>
        <end position="244"/>
    </location>
</feature>
<keyword evidence="4" id="KW-1003">Cell membrane</keyword>
<comment type="function">
    <text evidence="9">The M ring may be actively involved in energy transduction.</text>
</comment>
<reference evidence="15 16" key="1">
    <citation type="submission" date="2019-02" db="EMBL/GenBank/DDBJ databases">
        <title>Genomic Encyclopedia of Type Strains, Phase IV (KMG-IV): sequencing the most valuable type-strain genomes for metagenomic binning, comparative biology and taxonomic classification.</title>
        <authorList>
            <person name="Goeker M."/>
        </authorList>
    </citation>
    <scope>NUCLEOTIDE SEQUENCE [LARGE SCALE GENOMIC DNA]</scope>
    <source>
        <strain evidence="15 16">DSM 45622</strain>
    </source>
</reference>
<sequence>MPKKSARLRSVADRPWKAFMSFTPGQRAVTVVAAMALLLGGFFIARWSSAPQMSPLFSALSAKDSAAISAKLDGEKVSYSYADNGSTIMVPAAKVDALRVAMAGAGLPADDPTGGNVSVLPKVSSTSPKALQDVALQQAAEQELGKTLGVIDGVDTAIVHLAVPQQDVFADDNSKTTASVLVKMQQGTALSSGQVRAMQNLVASSVPNLAPTDVSVTDATTGRLLSGDATSGAGSDDATSATSSFEDKESAKLQSMLDSLVGPGNAVVQVNADLNFDQTLRDSTSYVQPTPAVSPTSISTDIEKYTGNGDAVSGVLGPDNIGVNTGGTGAAAASPNTYSHEKSTANSPVDVVKETTKVAVGTPKRLSIAVLLNKNAANQPQVADVQKLVTDAAGLQTARGDTVTVSSIAFDKSAASTATTALKAAAAAKKQAALMGYVKTGGLVLVLLMTLLLTWLKARKHRNRTPFSKAELERLDELEQRNSELEAENQRLALEGASKHLALEASPEAEGGPSNEDFIKVRDEITDLVEHQPDEVAQLLRGWLADRRG</sequence>
<dbReference type="GO" id="GO:0003774">
    <property type="term" value="F:cytoskeletal motor activity"/>
    <property type="evidence" value="ECO:0007669"/>
    <property type="project" value="InterPro"/>
</dbReference>
<dbReference type="InterPro" id="IPR006182">
    <property type="entry name" value="FliF_N_dom"/>
</dbReference>
<evidence type="ECO:0000256" key="12">
    <source>
        <dbReference type="SAM" id="Phobius"/>
    </source>
</evidence>
<feature type="domain" description="Flagellar M-ring C-terminal" evidence="14">
    <location>
        <begin position="257"/>
        <end position="410"/>
    </location>
</feature>
<evidence type="ECO:0000256" key="11">
    <source>
        <dbReference type="SAM" id="MobiDB-lite"/>
    </source>
</evidence>
<evidence type="ECO:0000256" key="4">
    <source>
        <dbReference type="ARBA" id="ARBA00022475"/>
    </source>
</evidence>
<evidence type="ECO:0000256" key="3">
    <source>
        <dbReference type="ARBA" id="ARBA00007971"/>
    </source>
</evidence>
<feature type="domain" description="Flagellar M-ring N-terminal" evidence="13">
    <location>
        <begin position="49"/>
        <end position="226"/>
    </location>
</feature>
<dbReference type="EMBL" id="SGXD01000001">
    <property type="protein sequence ID" value="RZS91416.1"/>
    <property type="molecule type" value="Genomic_DNA"/>
</dbReference>
<dbReference type="PRINTS" id="PR01009">
    <property type="entry name" value="FLGMRINGFLIF"/>
</dbReference>
<evidence type="ECO:0000256" key="5">
    <source>
        <dbReference type="ARBA" id="ARBA00022692"/>
    </source>
</evidence>
<dbReference type="NCBIfam" id="TIGR00206">
    <property type="entry name" value="fliF"/>
    <property type="match status" value="1"/>
</dbReference>
<comment type="similarity">
    <text evidence="3 9">Belongs to the FliF family.</text>
</comment>
<feature type="region of interest" description="Disordered" evidence="11">
    <location>
        <begin position="225"/>
        <end position="245"/>
    </location>
</feature>
<dbReference type="InterPro" id="IPR045851">
    <property type="entry name" value="AMP-bd_C_sf"/>
</dbReference>
<keyword evidence="15" id="KW-0282">Flagellum</keyword>
<evidence type="ECO:0000256" key="1">
    <source>
        <dbReference type="ARBA" id="ARBA00004117"/>
    </source>
</evidence>
<dbReference type="Pfam" id="PF08345">
    <property type="entry name" value="YscJ_FliF_C"/>
    <property type="match status" value="1"/>
</dbReference>
<dbReference type="CDD" id="cd14686">
    <property type="entry name" value="bZIP"/>
    <property type="match status" value="1"/>
</dbReference>
<gene>
    <name evidence="15" type="ORF">EV189_0657</name>
</gene>
<keyword evidence="10" id="KW-0175">Coiled coil</keyword>
<evidence type="ECO:0000256" key="2">
    <source>
        <dbReference type="ARBA" id="ARBA00004651"/>
    </source>
</evidence>
<accession>A0A4Q7NVW5</accession>
<dbReference type="InterPro" id="IPR043427">
    <property type="entry name" value="YscJ/FliF"/>
</dbReference>
<evidence type="ECO:0000313" key="16">
    <source>
        <dbReference type="Proteomes" id="UP000293638"/>
    </source>
</evidence>
<organism evidence="15 16">
    <name type="scientific">Motilibacter rhizosphaerae</name>
    <dbReference type="NCBI Taxonomy" id="598652"/>
    <lineage>
        <taxon>Bacteria</taxon>
        <taxon>Bacillati</taxon>
        <taxon>Actinomycetota</taxon>
        <taxon>Actinomycetes</taxon>
        <taxon>Motilibacterales</taxon>
        <taxon>Motilibacteraceae</taxon>
        <taxon>Motilibacter</taxon>
    </lineage>
</organism>
<evidence type="ECO:0000256" key="10">
    <source>
        <dbReference type="SAM" id="Coils"/>
    </source>
</evidence>
<evidence type="ECO:0000259" key="14">
    <source>
        <dbReference type="Pfam" id="PF08345"/>
    </source>
</evidence>
<evidence type="ECO:0000313" key="15">
    <source>
        <dbReference type="EMBL" id="RZS91416.1"/>
    </source>
</evidence>
<proteinExistence type="inferred from homology"/>
<dbReference type="InterPro" id="IPR000067">
    <property type="entry name" value="FlgMring_FliF"/>
</dbReference>
<comment type="caution">
    <text evidence="15">The sequence shown here is derived from an EMBL/GenBank/DDBJ whole genome shotgun (WGS) entry which is preliminary data.</text>
</comment>
<dbReference type="PIRSF" id="PIRSF004862">
    <property type="entry name" value="FliF"/>
    <property type="match status" value="1"/>
</dbReference>
<feature type="transmembrane region" description="Helical" evidence="12">
    <location>
        <begin position="434"/>
        <end position="456"/>
    </location>
</feature>
<evidence type="ECO:0000256" key="9">
    <source>
        <dbReference type="PIRNR" id="PIRNR004862"/>
    </source>
</evidence>
<dbReference type="Proteomes" id="UP000293638">
    <property type="component" value="Unassembled WGS sequence"/>
</dbReference>
<protein>
    <recommendedName>
        <fullName evidence="9">Flagellar M-ring protein</fullName>
    </recommendedName>
</protein>
<keyword evidence="15" id="KW-0969">Cilium</keyword>
<keyword evidence="8 9" id="KW-0975">Bacterial flagellum</keyword>
<dbReference type="AlphaFoldDB" id="A0A4Q7NVW5"/>
<dbReference type="GO" id="GO:0005886">
    <property type="term" value="C:plasma membrane"/>
    <property type="evidence" value="ECO:0007669"/>
    <property type="project" value="UniProtKB-SubCell"/>
</dbReference>
<keyword evidence="5 12" id="KW-0812">Transmembrane</keyword>
<dbReference type="PANTHER" id="PTHR30046">
    <property type="entry name" value="FLAGELLAR M-RING PROTEIN"/>
    <property type="match status" value="1"/>
</dbReference>
<dbReference type="PANTHER" id="PTHR30046:SF0">
    <property type="entry name" value="FLAGELLAR M-RING PROTEIN"/>
    <property type="match status" value="1"/>
</dbReference>
<evidence type="ECO:0000256" key="8">
    <source>
        <dbReference type="ARBA" id="ARBA00023143"/>
    </source>
</evidence>
<evidence type="ECO:0000256" key="6">
    <source>
        <dbReference type="ARBA" id="ARBA00022989"/>
    </source>
</evidence>
<dbReference type="Pfam" id="PF01514">
    <property type="entry name" value="YscJ_FliF"/>
    <property type="match status" value="1"/>
</dbReference>
<evidence type="ECO:0000256" key="7">
    <source>
        <dbReference type="ARBA" id="ARBA00023136"/>
    </source>
</evidence>
<feature type="coiled-coil region" evidence="10">
    <location>
        <begin position="468"/>
        <end position="495"/>
    </location>
</feature>
<name>A0A4Q7NVW5_9ACTN</name>
<keyword evidence="16" id="KW-1185">Reference proteome</keyword>
<comment type="subcellular location">
    <subcellularLocation>
        <location evidence="1 9">Bacterial flagellum basal body</location>
    </subcellularLocation>
    <subcellularLocation>
        <location evidence="2">Cell membrane</location>
        <topology evidence="2">Multi-pass membrane protein</topology>
    </subcellularLocation>
</comment>
<keyword evidence="6 12" id="KW-1133">Transmembrane helix</keyword>
<keyword evidence="15" id="KW-0966">Cell projection</keyword>
<dbReference type="OrthoDB" id="9807026at2"/>
<evidence type="ECO:0000259" key="13">
    <source>
        <dbReference type="Pfam" id="PF01514"/>
    </source>
</evidence>